<gene>
    <name evidence="6" type="ORF">AVDCRST_MAG30-16</name>
</gene>
<dbReference type="PANTHER" id="PTHR30385">
    <property type="entry name" value="SIGMA FACTOR F FLAGELLAR"/>
    <property type="match status" value="1"/>
</dbReference>
<evidence type="ECO:0000259" key="5">
    <source>
        <dbReference type="Pfam" id="PF04545"/>
    </source>
</evidence>
<sequence>AEVVGGDDPGFGLAEDAATVERLMRVLTDREREVLRLRFVEDLTQSEIGARVGVSQMHVSRLIRQSIARLRTVAGAPE</sequence>
<proteinExistence type="predicted"/>
<dbReference type="PANTHER" id="PTHR30385:SF4">
    <property type="entry name" value="RNA POLYMERASE SIGMA-E FACTOR"/>
    <property type="match status" value="1"/>
</dbReference>
<evidence type="ECO:0000256" key="3">
    <source>
        <dbReference type="ARBA" id="ARBA00023125"/>
    </source>
</evidence>
<keyword evidence="4" id="KW-0804">Transcription</keyword>
<dbReference type="GO" id="GO:0003677">
    <property type="term" value="F:DNA binding"/>
    <property type="evidence" value="ECO:0007669"/>
    <property type="project" value="UniProtKB-KW"/>
</dbReference>
<feature type="non-terminal residue" evidence="6">
    <location>
        <position position="1"/>
    </location>
</feature>
<evidence type="ECO:0000256" key="4">
    <source>
        <dbReference type="ARBA" id="ARBA00023163"/>
    </source>
</evidence>
<name>A0A6J4RK65_9ACTN</name>
<dbReference type="EMBL" id="CADCVS010000004">
    <property type="protein sequence ID" value="CAA9469810.1"/>
    <property type="molecule type" value="Genomic_DNA"/>
</dbReference>
<keyword evidence="1" id="KW-0805">Transcription regulation</keyword>
<protein>
    <submittedName>
        <fullName evidence="6">RNA polymerase sigma factor SigB</fullName>
    </submittedName>
</protein>
<dbReference type="SUPFAM" id="SSF88659">
    <property type="entry name" value="Sigma3 and sigma4 domains of RNA polymerase sigma factors"/>
    <property type="match status" value="1"/>
</dbReference>
<dbReference type="InterPro" id="IPR013324">
    <property type="entry name" value="RNA_pol_sigma_r3/r4-like"/>
</dbReference>
<accession>A0A6J4RK65</accession>
<dbReference type="GO" id="GO:0016987">
    <property type="term" value="F:sigma factor activity"/>
    <property type="evidence" value="ECO:0007669"/>
    <property type="project" value="UniProtKB-KW"/>
</dbReference>
<evidence type="ECO:0000313" key="6">
    <source>
        <dbReference type="EMBL" id="CAA9469810.1"/>
    </source>
</evidence>
<dbReference type="InterPro" id="IPR007630">
    <property type="entry name" value="RNA_pol_sigma70_r4"/>
</dbReference>
<dbReference type="Gene3D" id="1.20.140.160">
    <property type="match status" value="1"/>
</dbReference>
<evidence type="ECO:0000256" key="2">
    <source>
        <dbReference type="ARBA" id="ARBA00023082"/>
    </source>
</evidence>
<dbReference type="InterPro" id="IPR000943">
    <property type="entry name" value="RNA_pol_sigma70"/>
</dbReference>
<dbReference type="GO" id="GO:0006352">
    <property type="term" value="P:DNA-templated transcription initiation"/>
    <property type="evidence" value="ECO:0007669"/>
    <property type="project" value="InterPro"/>
</dbReference>
<keyword evidence="2" id="KW-0731">Sigma factor</keyword>
<dbReference type="Pfam" id="PF04545">
    <property type="entry name" value="Sigma70_r4"/>
    <property type="match status" value="1"/>
</dbReference>
<evidence type="ECO:0000256" key="1">
    <source>
        <dbReference type="ARBA" id="ARBA00023015"/>
    </source>
</evidence>
<organism evidence="6">
    <name type="scientific">uncultured Solirubrobacteraceae bacterium</name>
    <dbReference type="NCBI Taxonomy" id="1162706"/>
    <lineage>
        <taxon>Bacteria</taxon>
        <taxon>Bacillati</taxon>
        <taxon>Actinomycetota</taxon>
        <taxon>Thermoleophilia</taxon>
        <taxon>Solirubrobacterales</taxon>
        <taxon>Solirubrobacteraceae</taxon>
        <taxon>environmental samples</taxon>
    </lineage>
</organism>
<feature type="domain" description="RNA polymerase sigma-70 region 4" evidence="5">
    <location>
        <begin position="24"/>
        <end position="71"/>
    </location>
</feature>
<reference evidence="6" key="1">
    <citation type="submission" date="2020-02" db="EMBL/GenBank/DDBJ databases">
        <authorList>
            <person name="Meier V. D."/>
        </authorList>
    </citation>
    <scope>NUCLEOTIDE SEQUENCE</scope>
    <source>
        <strain evidence="6">AVDCRST_MAG30</strain>
    </source>
</reference>
<dbReference type="CDD" id="cd06171">
    <property type="entry name" value="Sigma70_r4"/>
    <property type="match status" value="1"/>
</dbReference>
<dbReference type="InterPro" id="IPR014284">
    <property type="entry name" value="RNA_pol_sigma-70_dom"/>
</dbReference>
<dbReference type="PRINTS" id="PR00046">
    <property type="entry name" value="SIGMA70FCT"/>
</dbReference>
<keyword evidence="3" id="KW-0238">DNA-binding</keyword>
<dbReference type="AlphaFoldDB" id="A0A6J4RK65"/>
<dbReference type="NCBIfam" id="TIGR02937">
    <property type="entry name" value="sigma70-ECF"/>
    <property type="match status" value="1"/>
</dbReference>